<dbReference type="Pfam" id="PF10455">
    <property type="entry name" value="BAR_2"/>
    <property type="match status" value="1"/>
</dbReference>
<feature type="coiled-coil region" evidence="1">
    <location>
        <begin position="645"/>
        <end position="672"/>
    </location>
</feature>
<feature type="domain" description="BAR" evidence="3">
    <location>
        <begin position="437"/>
        <end position="717"/>
    </location>
</feature>
<dbReference type="Proteomes" id="UP000509510">
    <property type="component" value="Chromosome IV"/>
</dbReference>
<dbReference type="Gene3D" id="1.20.1270.60">
    <property type="entry name" value="Arfaptin homology (AH) domain/BAR domain"/>
    <property type="match status" value="1"/>
</dbReference>
<evidence type="ECO:0000313" key="4">
    <source>
        <dbReference type="EMBL" id="QKX60588.1"/>
    </source>
</evidence>
<dbReference type="GO" id="GO:0005737">
    <property type="term" value="C:cytoplasm"/>
    <property type="evidence" value="ECO:0007669"/>
    <property type="project" value="InterPro"/>
</dbReference>
<dbReference type="KEGG" id="trg:TRUGW13939_07733"/>
<accession>A0A7H8R3M3</accession>
<gene>
    <name evidence="4" type="ORF">TRUGW13939_07733</name>
</gene>
<keyword evidence="5" id="KW-1185">Reference proteome</keyword>
<dbReference type="Pfam" id="PF26118">
    <property type="entry name" value="DUF8035"/>
    <property type="match status" value="1"/>
</dbReference>
<dbReference type="SUPFAM" id="SSF103657">
    <property type="entry name" value="BAR/IMD domain-like"/>
    <property type="match status" value="1"/>
</dbReference>
<dbReference type="InterPro" id="IPR004148">
    <property type="entry name" value="BAR_dom"/>
</dbReference>
<evidence type="ECO:0000259" key="3">
    <source>
        <dbReference type="SMART" id="SM00721"/>
    </source>
</evidence>
<evidence type="ECO:0000313" key="5">
    <source>
        <dbReference type="Proteomes" id="UP000509510"/>
    </source>
</evidence>
<dbReference type="GeneID" id="55995223"/>
<dbReference type="AlphaFoldDB" id="A0A7H8R3M3"/>
<feature type="compositionally biased region" description="Basic and acidic residues" evidence="2">
    <location>
        <begin position="23"/>
        <end position="37"/>
    </location>
</feature>
<dbReference type="EMBL" id="CP055901">
    <property type="protein sequence ID" value="QKX60588.1"/>
    <property type="molecule type" value="Genomic_DNA"/>
</dbReference>
<keyword evidence="1" id="KW-0175">Coiled coil</keyword>
<dbReference type="OrthoDB" id="5549748at2759"/>
<evidence type="ECO:0000256" key="2">
    <source>
        <dbReference type="SAM" id="MobiDB-lite"/>
    </source>
</evidence>
<proteinExistence type="predicted"/>
<feature type="compositionally biased region" description="Basic and acidic residues" evidence="2">
    <location>
        <begin position="122"/>
        <end position="133"/>
    </location>
</feature>
<sequence length="733" mass="84034">MPPYDDDDVRSSTVSYESGGGRWDAERFARERDERSYRGPAPAAVREHSRPRRRDDERFEDRFVEEERLPGPSRRRRTSRFVEQEDDFYASRGTGPLVRHRREESPPPRPPRLIRRQSSLDTFDRQPARRIEKAPPIVGVRQSHRRRASSVRRSERDDYEEIDIAEPEFFGDEEFRHWNDRDMRRPVREELVQERIIEKERTYPRKGKTRMPKRLVHALAVQQLGYPYTEEDKVIVIQRALSKELIDQVVSLSREIKLRSETVTYRAYESPSPSPRREREFVERVVVASPPRRHSGAYVVERSPSSHRQRSPSRVRIGRYLEAPDIVEARPRSVSVTYRRPASPAVFERRGESRESRGQVVLVEPRHSEHDVREEIRALEEERRILQIERRPEHVGSVDIINDKIVHRSNGETDETVEIKKDRKAPDSRLLRAMMATLTAQFTPFAARTSQFVKEQLGTADEKTQLPDEYVELEKRVDALKQVHQKLLSVTSSYSNEAYDYPPNIRESFNDLGRTISEKVQLLSHASTPAEAQAALTAPPSAKPQPKTFNHAIARASLAGSQLISQSTPAEEDPLASALEKYALALEKVGEARLAQDAQIQSRFLAGWNTTLNTNLTFATKARRNVENSRLTLDSIKANKKAAAGGDLDNLSEDARAEIEQAEDEFVGQTEEAVSVMKNVLDTPEPLRNLADLIAAQLEYHKRAYEILSELAPVVDGLQVEQEASYRKSREGA</sequence>
<dbReference type="InterPro" id="IPR018859">
    <property type="entry name" value="BAR_dom-cont"/>
</dbReference>
<dbReference type="CDD" id="cd07600">
    <property type="entry name" value="BAR_Gvp36"/>
    <property type="match status" value="1"/>
</dbReference>
<feature type="compositionally biased region" description="Basic and acidic residues" evidence="2">
    <location>
        <begin position="45"/>
        <end position="69"/>
    </location>
</feature>
<evidence type="ECO:0000256" key="1">
    <source>
        <dbReference type="SAM" id="Coils"/>
    </source>
</evidence>
<name>A0A7H8R3M3_TALRU</name>
<dbReference type="InterPro" id="IPR058348">
    <property type="entry name" value="DUF8035"/>
</dbReference>
<dbReference type="RefSeq" id="XP_035346764.1">
    <property type="nucleotide sequence ID" value="XM_035490871.1"/>
</dbReference>
<dbReference type="SMART" id="SM00721">
    <property type="entry name" value="BAR"/>
    <property type="match status" value="1"/>
</dbReference>
<reference evidence="5" key="1">
    <citation type="submission" date="2020-06" db="EMBL/GenBank/DDBJ databases">
        <title>A chromosome-scale genome assembly of Talaromyces rugulosus W13939.</title>
        <authorList>
            <person name="Wang B."/>
            <person name="Guo L."/>
            <person name="Ye K."/>
            <person name="Wang L."/>
        </authorList>
    </citation>
    <scope>NUCLEOTIDE SEQUENCE [LARGE SCALE GENOMIC DNA]</scope>
    <source>
        <strain evidence="5">W13939</strain>
    </source>
</reference>
<organism evidence="4 5">
    <name type="scientific">Talaromyces rugulosus</name>
    <name type="common">Penicillium rugulosum</name>
    <dbReference type="NCBI Taxonomy" id="121627"/>
    <lineage>
        <taxon>Eukaryota</taxon>
        <taxon>Fungi</taxon>
        <taxon>Dikarya</taxon>
        <taxon>Ascomycota</taxon>
        <taxon>Pezizomycotina</taxon>
        <taxon>Eurotiomycetes</taxon>
        <taxon>Eurotiomycetidae</taxon>
        <taxon>Eurotiales</taxon>
        <taxon>Trichocomaceae</taxon>
        <taxon>Talaromyces</taxon>
        <taxon>Talaromyces sect. Islandici</taxon>
    </lineage>
</organism>
<protein>
    <recommendedName>
        <fullName evidence="3">BAR domain-containing protein</fullName>
    </recommendedName>
</protein>
<dbReference type="InterPro" id="IPR027267">
    <property type="entry name" value="AH/BAR_dom_sf"/>
</dbReference>
<feature type="region of interest" description="Disordered" evidence="2">
    <location>
        <begin position="1"/>
        <end position="135"/>
    </location>
</feature>